<organism evidence="2 3">
    <name type="scientific">Pirellulimonas nuda</name>
    <dbReference type="NCBI Taxonomy" id="2528009"/>
    <lineage>
        <taxon>Bacteria</taxon>
        <taxon>Pseudomonadati</taxon>
        <taxon>Planctomycetota</taxon>
        <taxon>Planctomycetia</taxon>
        <taxon>Pirellulales</taxon>
        <taxon>Lacipirellulaceae</taxon>
        <taxon>Pirellulimonas</taxon>
    </lineage>
</organism>
<keyword evidence="1" id="KW-0812">Transmembrane</keyword>
<feature type="transmembrane region" description="Helical" evidence="1">
    <location>
        <begin position="46"/>
        <end position="65"/>
    </location>
</feature>
<keyword evidence="1" id="KW-0472">Membrane</keyword>
<dbReference type="OrthoDB" id="279298at2"/>
<dbReference type="RefSeq" id="WP_145287844.1">
    <property type="nucleotide sequence ID" value="NZ_CP036291.1"/>
</dbReference>
<keyword evidence="1" id="KW-1133">Transmembrane helix</keyword>
<evidence type="ECO:0000313" key="2">
    <source>
        <dbReference type="EMBL" id="QDU90072.1"/>
    </source>
</evidence>
<sequence>MTESNPYAAPLVEGGPHDAAFDGLSEPERKRLEIGRVVVAWEKRRWVYNAVLGVATLPLLVISALAGEVADAVRLSVIGACVANASYLAGPIAEGYWTWFVGPATWLRTLLFLSGTLLALLLVAAVTLIFCMRVDLIPTPK</sequence>
<reference evidence="2 3" key="1">
    <citation type="submission" date="2019-02" db="EMBL/GenBank/DDBJ databases">
        <title>Deep-cultivation of Planctomycetes and their phenomic and genomic characterization uncovers novel biology.</title>
        <authorList>
            <person name="Wiegand S."/>
            <person name="Jogler M."/>
            <person name="Boedeker C."/>
            <person name="Pinto D."/>
            <person name="Vollmers J."/>
            <person name="Rivas-Marin E."/>
            <person name="Kohn T."/>
            <person name="Peeters S.H."/>
            <person name="Heuer A."/>
            <person name="Rast P."/>
            <person name="Oberbeckmann S."/>
            <person name="Bunk B."/>
            <person name="Jeske O."/>
            <person name="Meyerdierks A."/>
            <person name="Storesund J.E."/>
            <person name="Kallscheuer N."/>
            <person name="Luecker S."/>
            <person name="Lage O.M."/>
            <person name="Pohl T."/>
            <person name="Merkel B.J."/>
            <person name="Hornburger P."/>
            <person name="Mueller R.-W."/>
            <person name="Bruemmer F."/>
            <person name="Labrenz M."/>
            <person name="Spormann A.M."/>
            <person name="Op den Camp H."/>
            <person name="Overmann J."/>
            <person name="Amann R."/>
            <person name="Jetten M.S.M."/>
            <person name="Mascher T."/>
            <person name="Medema M.H."/>
            <person name="Devos D.P."/>
            <person name="Kaster A.-K."/>
            <person name="Ovreas L."/>
            <person name="Rohde M."/>
            <person name="Galperin M.Y."/>
            <person name="Jogler C."/>
        </authorList>
    </citation>
    <scope>NUCLEOTIDE SEQUENCE [LARGE SCALE GENOMIC DNA]</scope>
    <source>
        <strain evidence="2 3">Pla175</strain>
    </source>
</reference>
<evidence type="ECO:0000313" key="3">
    <source>
        <dbReference type="Proteomes" id="UP000317429"/>
    </source>
</evidence>
<proteinExistence type="predicted"/>
<dbReference type="EMBL" id="CP036291">
    <property type="protein sequence ID" value="QDU90072.1"/>
    <property type="molecule type" value="Genomic_DNA"/>
</dbReference>
<dbReference type="Proteomes" id="UP000317429">
    <property type="component" value="Chromosome"/>
</dbReference>
<dbReference type="KEGG" id="pnd:Pla175_34720"/>
<name>A0A518DF59_9BACT</name>
<accession>A0A518DF59</accession>
<evidence type="ECO:0000256" key="1">
    <source>
        <dbReference type="SAM" id="Phobius"/>
    </source>
</evidence>
<keyword evidence="3" id="KW-1185">Reference proteome</keyword>
<gene>
    <name evidence="2" type="ORF">Pla175_34720</name>
</gene>
<dbReference type="AlphaFoldDB" id="A0A518DF59"/>
<feature type="transmembrane region" description="Helical" evidence="1">
    <location>
        <begin position="72"/>
        <end position="90"/>
    </location>
</feature>
<protein>
    <submittedName>
        <fullName evidence="2">Uncharacterized protein</fullName>
    </submittedName>
</protein>
<feature type="transmembrane region" description="Helical" evidence="1">
    <location>
        <begin position="110"/>
        <end position="131"/>
    </location>
</feature>